<keyword evidence="5 10" id="KW-0378">Hydrolase</keyword>
<dbReference type="InterPro" id="IPR012341">
    <property type="entry name" value="6hp_glycosidase-like_sf"/>
</dbReference>
<dbReference type="SUPFAM" id="SSF48225">
    <property type="entry name" value="Seven-hairpin glycosidases"/>
    <property type="match status" value="1"/>
</dbReference>
<dbReference type="GO" id="GO:0004571">
    <property type="term" value="F:mannosyl-oligosaccharide 1,2-alpha-mannosidase activity"/>
    <property type="evidence" value="ECO:0007669"/>
    <property type="project" value="UniProtKB-EC"/>
</dbReference>
<dbReference type="InterPro" id="IPR050749">
    <property type="entry name" value="Glycosyl_Hydrolase_47"/>
</dbReference>
<evidence type="ECO:0000256" key="1">
    <source>
        <dbReference type="ARBA" id="ARBA00001913"/>
    </source>
</evidence>
<dbReference type="InterPro" id="IPR036026">
    <property type="entry name" value="Seven-hairpin_glycosidases"/>
</dbReference>
<keyword evidence="4" id="KW-0479">Metal-binding</keyword>
<protein>
    <recommendedName>
        <fullName evidence="10">alpha-1,2-Mannosidase</fullName>
        <ecNumber evidence="10">3.2.1.-</ecNumber>
    </recommendedName>
</protein>
<sequence length="200" mass="22726">MKSTMDMKIDFNEAGQPPIVPQPSIGKWSLKSDTSVLITDQQQSGSHRKIIRRWNRLSRLQRSIVYALFVIAATILAMFYISRMSAANVNKINHSELAQETLKNVSLVNEQASEQVVPRKTAVDFEKRERPIFTGPINARQYAVVESFKHAWRGYKKHAWGHDNLKPVSGMAFDWFSLGLTIVDSLDTAYIMGLKNGKLF</sequence>
<evidence type="ECO:0000256" key="6">
    <source>
        <dbReference type="ARBA" id="ARBA00022837"/>
    </source>
</evidence>
<keyword evidence="6" id="KW-0106">Calcium</keyword>
<keyword evidence="10" id="KW-0326">Glycosidase</keyword>
<comment type="catalytic activity">
    <reaction evidence="8">
        <text>N(4)-(alpha-D-Man-(1-&gt;2)-alpha-D-Man-(1-&gt;2)-alpha-D-Man-(1-&gt;3)-[alpha-D-Man-(1-&gt;3)-[alpha-D-Man-(1-&gt;2)-alpha-D-Man-(1-&gt;6)]-alpha-D-Man-(1-&gt;6)]-beta-D-Man-(1-&gt;4)-beta-D-GlcNAc-(1-&gt;4)-beta-D-GlcNAc)-L-asparaginyl-[protein] (N-glucan mannose isomer 8A1,2,3B1,3) + 3 H2O = N(4)-(alpha-D-Man-(1-&gt;3)-[alpha-D-Man-(1-&gt;3)-[alpha-D-Man-(1-&gt;6)]-alpha-D-Man-(1-&gt;6)]-beta-D-Man-(1-&gt;4)-beta-D-GlcNAc-(1-&gt;4)-beta-D-GlcNAc)-L-asparaginyl-[protein] (N-glucan mannose isomer 5A1,2) + 3 beta-D-mannose</text>
        <dbReference type="Rhea" id="RHEA:56028"/>
        <dbReference type="Rhea" id="RHEA-COMP:14358"/>
        <dbReference type="Rhea" id="RHEA-COMP:14367"/>
        <dbReference type="ChEBI" id="CHEBI:15377"/>
        <dbReference type="ChEBI" id="CHEBI:28563"/>
        <dbReference type="ChEBI" id="CHEBI:59087"/>
        <dbReference type="ChEBI" id="CHEBI:60628"/>
        <dbReference type="EC" id="3.2.1.113"/>
    </reaction>
</comment>
<dbReference type="PANTHER" id="PTHR11742">
    <property type="entry name" value="MANNOSYL-OLIGOSACCHARIDE ALPHA-1,2-MANNOSIDASE-RELATED"/>
    <property type="match status" value="1"/>
</dbReference>
<name>A0A2W1BMP3_HELAM</name>
<evidence type="ECO:0000313" key="13">
    <source>
        <dbReference type="Proteomes" id="UP000249218"/>
    </source>
</evidence>
<evidence type="ECO:0000256" key="4">
    <source>
        <dbReference type="ARBA" id="ARBA00022723"/>
    </source>
</evidence>
<dbReference type="AlphaFoldDB" id="A0A2W1BMP3"/>
<comment type="catalytic activity">
    <reaction evidence="9">
        <text>N(4)-(alpha-D-Man-(1-&gt;2)-alpha-D-Man-(1-&gt;2)-alpha-D-Man-(1-&gt;3)-[alpha-D-Man-(1-&gt;2)-alpha-D-Man-(1-&gt;3)-[alpha-D-Man-(1-&gt;2)-alpha-D-Man-(1-&gt;6)]-alpha-D-Man-(1-&gt;6)]-beta-D-Man-(1-&gt;4)-beta-D-GlcNAc-(1-&gt;4)-beta-D-GlcNAc)-L-asparaginyl-[protein] (N-glucan mannose isomer 9A1,2,3B1,2,3) + 4 H2O = N(4)-(alpha-D-Man-(1-&gt;3)-[alpha-D-Man-(1-&gt;3)-[alpha-D-Man-(1-&gt;6)]-alpha-D-Man-(1-&gt;6)]-beta-D-Man-(1-&gt;4)-beta-D-GlcNAc-(1-&gt;4)-beta-D-GlcNAc)-L-asparaginyl-[protein] (N-glucan mannose isomer 5A1,2) + 4 beta-D-mannose</text>
        <dbReference type="Rhea" id="RHEA:56008"/>
        <dbReference type="Rhea" id="RHEA-COMP:14356"/>
        <dbReference type="Rhea" id="RHEA-COMP:14367"/>
        <dbReference type="ChEBI" id="CHEBI:15377"/>
        <dbReference type="ChEBI" id="CHEBI:28563"/>
        <dbReference type="ChEBI" id="CHEBI:59087"/>
        <dbReference type="ChEBI" id="CHEBI:139493"/>
        <dbReference type="EC" id="3.2.1.113"/>
    </reaction>
</comment>
<evidence type="ECO:0000256" key="2">
    <source>
        <dbReference type="ARBA" id="ARBA00004922"/>
    </source>
</evidence>
<evidence type="ECO:0000256" key="5">
    <source>
        <dbReference type="ARBA" id="ARBA00022801"/>
    </source>
</evidence>
<keyword evidence="11" id="KW-0812">Transmembrane</keyword>
<evidence type="ECO:0000256" key="10">
    <source>
        <dbReference type="RuleBase" id="RU361193"/>
    </source>
</evidence>
<comment type="similarity">
    <text evidence="3 10">Belongs to the glycosyl hydrolase 47 family.</text>
</comment>
<comment type="cofactor">
    <cofactor evidence="1">
        <name>Ca(2+)</name>
        <dbReference type="ChEBI" id="CHEBI:29108"/>
    </cofactor>
</comment>
<proteinExistence type="inferred from homology"/>
<dbReference type="GO" id="GO:0005975">
    <property type="term" value="P:carbohydrate metabolic process"/>
    <property type="evidence" value="ECO:0007669"/>
    <property type="project" value="InterPro"/>
</dbReference>
<reference evidence="12 13" key="1">
    <citation type="journal article" date="2017" name="BMC Biol.">
        <title>Genomic innovations, transcriptional plasticity and gene loss underlying the evolution and divergence of two highly polyphagous and invasive Helicoverpa pest species.</title>
        <authorList>
            <person name="Pearce S.L."/>
            <person name="Clarke D.F."/>
            <person name="East P.D."/>
            <person name="Elfekih S."/>
            <person name="Gordon K.H."/>
            <person name="Jermiin L.S."/>
            <person name="McGaughran A."/>
            <person name="Oakeshott J.G."/>
            <person name="Papanikolaou A."/>
            <person name="Perera O.P."/>
            <person name="Rane R.V."/>
            <person name="Richards S."/>
            <person name="Tay W.T."/>
            <person name="Walsh T.K."/>
            <person name="Anderson A."/>
            <person name="Anderson C.J."/>
            <person name="Asgari S."/>
            <person name="Board P.G."/>
            <person name="Bretschneider A."/>
            <person name="Campbell P.M."/>
            <person name="Chertemps T."/>
            <person name="Christeller J.T."/>
            <person name="Coppin C.W."/>
            <person name="Downes S.J."/>
            <person name="Duan G."/>
            <person name="Farnsworth C.A."/>
            <person name="Good R.T."/>
            <person name="Han L.B."/>
            <person name="Han Y.C."/>
            <person name="Hatje K."/>
            <person name="Horne I."/>
            <person name="Huang Y.P."/>
            <person name="Hughes D.S."/>
            <person name="Jacquin-Joly E."/>
            <person name="James W."/>
            <person name="Jhangiani S."/>
            <person name="Kollmar M."/>
            <person name="Kuwar S.S."/>
            <person name="Li S."/>
            <person name="Liu N.Y."/>
            <person name="Maibeche M.T."/>
            <person name="Miller J.R."/>
            <person name="Montagne N."/>
            <person name="Perry T."/>
            <person name="Qu J."/>
            <person name="Song S.V."/>
            <person name="Sutton G.G."/>
            <person name="Vogel H."/>
            <person name="Walenz B.P."/>
            <person name="Xu W."/>
            <person name="Zhang H.J."/>
            <person name="Zou Z."/>
            <person name="Batterham P."/>
            <person name="Edwards O.R."/>
            <person name="Feyereisen R."/>
            <person name="Gibbs R.A."/>
            <person name="Heckel D.G."/>
            <person name="McGrath A."/>
            <person name="Robin C."/>
            <person name="Scherer S.E."/>
            <person name="Worley K.C."/>
            <person name="Wu Y.D."/>
        </authorList>
    </citation>
    <scope>NUCLEOTIDE SEQUENCE [LARGE SCALE GENOMIC DNA]</scope>
    <source>
        <strain evidence="12">Harm_GR_Male_#8</strain>
        <tissue evidence="12">Whole organism</tissue>
    </source>
</reference>
<evidence type="ECO:0000256" key="11">
    <source>
        <dbReference type="SAM" id="Phobius"/>
    </source>
</evidence>
<evidence type="ECO:0000256" key="3">
    <source>
        <dbReference type="ARBA" id="ARBA00007658"/>
    </source>
</evidence>
<keyword evidence="13" id="KW-1185">Reference proteome</keyword>
<dbReference type="EMBL" id="KZ149961">
    <property type="protein sequence ID" value="PZC76342.1"/>
    <property type="molecule type" value="Genomic_DNA"/>
</dbReference>
<keyword evidence="7" id="KW-1015">Disulfide bond</keyword>
<keyword evidence="11" id="KW-0472">Membrane</keyword>
<dbReference type="EC" id="3.2.1.-" evidence="10"/>
<accession>A0A2W1BMP3</accession>
<comment type="pathway">
    <text evidence="2">Protein modification; protein glycosylation.</text>
</comment>
<evidence type="ECO:0000256" key="7">
    <source>
        <dbReference type="ARBA" id="ARBA00023157"/>
    </source>
</evidence>
<dbReference type="InterPro" id="IPR001382">
    <property type="entry name" value="Glyco_hydro_47"/>
</dbReference>
<dbReference type="PRINTS" id="PR00747">
    <property type="entry name" value="GLYHDRLASE47"/>
</dbReference>
<evidence type="ECO:0000256" key="8">
    <source>
        <dbReference type="ARBA" id="ARBA00047669"/>
    </source>
</evidence>
<dbReference type="GO" id="GO:0005783">
    <property type="term" value="C:endoplasmic reticulum"/>
    <property type="evidence" value="ECO:0007669"/>
    <property type="project" value="TreeGrafter"/>
</dbReference>
<dbReference type="GO" id="GO:0005509">
    <property type="term" value="F:calcium ion binding"/>
    <property type="evidence" value="ECO:0007669"/>
    <property type="project" value="InterPro"/>
</dbReference>
<dbReference type="PANTHER" id="PTHR11742:SF55">
    <property type="entry name" value="ENDOPLASMIC RETICULUM MANNOSYL-OLIGOSACCHARIDE 1,2-ALPHA-MANNOSIDASE"/>
    <property type="match status" value="1"/>
</dbReference>
<evidence type="ECO:0000313" key="12">
    <source>
        <dbReference type="EMBL" id="PZC76342.1"/>
    </source>
</evidence>
<evidence type="ECO:0000256" key="9">
    <source>
        <dbReference type="ARBA" id="ARBA00048605"/>
    </source>
</evidence>
<dbReference type="Gene3D" id="1.50.10.10">
    <property type="match status" value="1"/>
</dbReference>
<dbReference type="OrthoDB" id="8118055at2759"/>
<dbReference type="GO" id="GO:0016020">
    <property type="term" value="C:membrane"/>
    <property type="evidence" value="ECO:0007669"/>
    <property type="project" value="InterPro"/>
</dbReference>
<dbReference type="Proteomes" id="UP000249218">
    <property type="component" value="Unassembled WGS sequence"/>
</dbReference>
<dbReference type="Pfam" id="PF01532">
    <property type="entry name" value="Glyco_hydro_47"/>
    <property type="match status" value="1"/>
</dbReference>
<feature type="transmembrane region" description="Helical" evidence="11">
    <location>
        <begin position="63"/>
        <end position="81"/>
    </location>
</feature>
<gene>
    <name evidence="12" type="primary">HaOG204789</name>
    <name evidence="12" type="ORF">B5X24_HaOG204789</name>
</gene>
<organism evidence="12 13">
    <name type="scientific">Helicoverpa armigera</name>
    <name type="common">Cotton bollworm</name>
    <name type="synonym">Heliothis armigera</name>
    <dbReference type="NCBI Taxonomy" id="29058"/>
    <lineage>
        <taxon>Eukaryota</taxon>
        <taxon>Metazoa</taxon>
        <taxon>Ecdysozoa</taxon>
        <taxon>Arthropoda</taxon>
        <taxon>Hexapoda</taxon>
        <taxon>Insecta</taxon>
        <taxon>Pterygota</taxon>
        <taxon>Neoptera</taxon>
        <taxon>Endopterygota</taxon>
        <taxon>Lepidoptera</taxon>
        <taxon>Glossata</taxon>
        <taxon>Ditrysia</taxon>
        <taxon>Noctuoidea</taxon>
        <taxon>Noctuidae</taxon>
        <taxon>Heliothinae</taxon>
        <taxon>Helicoverpa</taxon>
    </lineage>
</organism>
<keyword evidence="11" id="KW-1133">Transmembrane helix</keyword>